<proteinExistence type="predicted"/>
<feature type="compositionally biased region" description="Polar residues" evidence="1">
    <location>
        <begin position="383"/>
        <end position="392"/>
    </location>
</feature>
<evidence type="ECO:0000313" key="2">
    <source>
        <dbReference type="EMBL" id="KAA6369727.1"/>
    </source>
</evidence>
<dbReference type="OrthoDB" id="63267at2759"/>
<evidence type="ECO:0008006" key="4">
    <source>
        <dbReference type="Google" id="ProtNLM"/>
    </source>
</evidence>
<dbReference type="AlphaFoldDB" id="A0A5J4UH43"/>
<organism evidence="2 3">
    <name type="scientific">Streblomastix strix</name>
    <dbReference type="NCBI Taxonomy" id="222440"/>
    <lineage>
        <taxon>Eukaryota</taxon>
        <taxon>Metamonada</taxon>
        <taxon>Preaxostyla</taxon>
        <taxon>Oxymonadida</taxon>
        <taxon>Streblomastigidae</taxon>
        <taxon>Streblomastix</taxon>
    </lineage>
</organism>
<feature type="non-terminal residue" evidence="2">
    <location>
        <position position="504"/>
    </location>
</feature>
<dbReference type="EMBL" id="SNRW01016085">
    <property type="protein sequence ID" value="KAA6369727.1"/>
    <property type="molecule type" value="Genomic_DNA"/>
</dbReference>
<evidence type="ECO:0000256" key="1">
    <source>
        <dbReference type="SAM" id="MobiDB-lite"/>
    </source>
</evidence>
<comment type="caution">
    <text evidence="2">The sequence shown here is derived from an EMBL/GenBank/DDBJ whole genome shotgun (WGS) entry which is preliminary data.</text>
</comment>
<feature type="non-terminal residue" evidence="2">
    <location>
        <position position="1"/>
    </location>
</feature>
<reference evidence="2 3" key="1">
    <citation type="submission" date="2019-03" db="EMBL/GenBank/DDBJ databases">
        <title>Single cell metagenomics reveals metabolic interactions within the superorganism composed of flagellate Streblomastix strix and complex community of Bacteroidetes bacteria on its surface.</title>
        <authorList>
            <person name="Treitli S.C."/>
            <person name="Kolisko M."/>
            <person name="Husnik F."/>
            <person name="Keeling P."/>
            <person name="Hampl V."/>
        </authorList>
    </citation>
    <scope>NUCLEOTIDE SEQUENCE [LARGE SCALE GENOMIC DNA]</scope>
    <source>
        <strain evidence="2">ST1C</strain>
    </source>
</reference>
<evidence type="ECO:0000313" key="3">
    <source>
        <dbReference type="Proteomes" id="UP000324800"/>
    </source>
</evidence>
<sequence length="504" mass="57112">FEIEFNPNETSWREVKIELWEGEDIILADATVPQSASSGQVIGIIDFDMIFNSQQVDAGLLAQLIQLTQSQTSSSQNQRSTLALKVILDDQEGQTTQQLNFSSGKATLMEQFEIDFNPNETSWREMKIELWDGQDIIIASTDIPLIEFMNIQQIRSFNLIGIEQTSYQGKIIGTVDIDMILKPDAGELNSDYDLTQQTVSSRQPQLGIQQGDIKQQENEQLSDLKSGIIDITVVSIRDMKIALINPENNVIKVVLDDQEGVTQQQLNFINGISKIGEQFEIEFNPNETSWREVKIELWEGEDIILADATVPLKEYLNKRMQKSCELIGSQDTLNEGNKIGIVDIDIIFKCELMNDQKNQEQQSQEGQILDTSPNNLQNQQQQEETNISPQNVSKERQFEGQQQQQPDLDRIDDLQNGIADVTILTLRDLLVSGVDIKNLMVKVVLDDQEGVTQQQSNFINGIATFGEQFEIEFNPNETSWREVKIELWEGEDIILADATVPVQR</sequence>
<name>A0A5J4UH43_9EUKA</name>
<protein>
    <recommendedName>
        <fullName evidence="4">C2 domain-containing protein</fullName>
    </recommendedName>
</protein>
<gene>
    <name evidence="2" type="ORF">EZS28_034746</name>
</gene>
<feature type="region of interest" description="Disordered" evidence="1">
    <location>
        <begin position="359"/>
        <end position="407"/>
    </location>
</feature>
<accession>A0A5J4UH43</accession>
<dbReference type="Proteomes" id="UP000324800">
    <property type="component" value="Unassembled WGS sequence"/>
</dbReference>